<feature type="transmembrane region" description="Helical" evidence="12">
    <location>
        <begin position="1148"/>
        <end position="1174"/>
    </location>
</feature>
<protein>
    <submittedName>
        <fullName evidence="14">Putative abc transporter</fullName>
    </submittedName>
</protein>
<dbReference type="InterPro" id="IPR026082">
    <property type="entry name" value="ABCA"/>
</dbReference>
<evidence type="ECO:0000256" key="6">
    <source>
        <dbReference type="ARBA" id="ARBA00022737"/>
    </source>
</evidence>
<accession>A0A0G2EN38</accession>
<comment type="subcellular location">
    <subcellularLocation>
        <location evidence="1">Membrane</location>
        <topology evidence="1">Multi-pass membrane protein</topology>
    </subcellularLocation>
</comment>
<dbReference type="SUPFAM" id="SSF52540">
    <property type="entry name" value="P-loop containing nucleoside triphosphate hydrolases"/>
    <property type="match status" value="2"/>
</dbReference>
<dbReference type="Pfam" id="PF03803">
    <property type="entry name" value="Scramblase"/>
    <property type="match status" value="2"/>
</dbReference>
<keyword evidence="7" id="KW-0547">Nucleotide-binding</keyword>
<evidence type="ECO:0000256" key="12">
    <source>
        <dbReference type="SAM" id="Phobius"/>
    </source>
</evidence>
<feature type="transmembrane region" description="Helical" evidence="12">
    <location>
        <begin position="226"/>
        <end position="247"/>
    </location>
</feature>
<feature type="transmembrane region" description="Helical" evidence="12">
    <location>
        <begin position="1045"/>
        <end position="1067"/>
    </location>
</feature>
<feature type="transmembrane region" description="Helical" evidence="12">
    <location>
        <begin position="1003"/>
        <end position="1024"/>
    </location>
</feature>
<reference evidence="14 15" key="2">
    <citation type="submission" date="2015-05" db="EMBL/GenBank/DDBJ databases">
        <authorList>
            <person name="Morales-Cruz A."/>
            <person name="Amrine K.C."/>
            <person name="Cantu D."/>
        </authorList>
    </citation>
    <scope>NUCLEOTIDE SEQUENCE [LARGE SCALE GENOMIC DNA]</scope>
    <source>
        <strain evidence="14">UCRPC4</strain>
    </source>
</reference>
<dbReference type="OrthoDB" id="8061355at2759"/>
<comment type="similarity">
    <text evidence="2">Belongs to the phospholipid scramblase family.</text>
</comment>
<feature type="compositionally biased region" description="Polar residues" evidence="11">
    <location>
        <begin position="1644"/>
        <end position="1674"/>
    </location>
</feature>
<evidence type="ECO:0000256" key="4">
    <source>
        <dbReference type="ARBA" id="ARBA00022448"/>
    </source>
</evidence>
<dbReference type="Proteomes" id="UP000053317">
    <property type="component" value="Unassembled WGS sequence"/>
</dbReference>
<comment type="similarity">
    <text evidence="3">Belongs to the ABC transporter superfamily. ABCA family.</text>
</comment>
<dbReference type="Pfam" id="PF12698">
    <property type="entry name" value="ABC2_membrane_3"/>
    <property type="match status" value="1"/>
</dbReference>
<feature type="transmembrane region" description="Helical" evidence="12">
    <location>
        <begin position="370"/>
        <end position="393"/>
    </location>
</feature>
<evidence type="ECO:0000256" key="3">
    <source>
        <dbReference type="ARBA" id="ARBA00008869"/>
    </source>
</evidence>
<keyword evidence="8" id="KW-0067">ATP-binding</keyword>
<dbReference type="SMART" id="SM00382">
    <property type="entry name" value="AAA"/>
    <property type="match status" value="2"/>
</dbReference>
<gene>
    <name evidence="14" type="ORF">UCRPC4_g02553</name>
</gene>
<feature type="compositionally biased region" description="Gly residues" evidence="11">
    <location>
        <begin position="2128"/>
        <end position="2141"/>
    </location>
</feature>
<proteinExistence type="inferred from homology"/>
<dbReference type="GO" id="GO:0016887">
    <property type="term" value="F:ATP hydrolysis activity"/>
    <property type="evidence" value="ECO:0007669"/>
    <property type="project" value="InterPro"/>
</dbReference>
<evidence type="ECO:0000256" key="9">
    <source>
        <dbReference type="ARBA" id="ARBA00022989"/>
    </source>
</evidence>
<evidence type="ECO:0000256" key="7">
    <source>
        <dbReference type="ARBA" id="ARBA00022741"/>
    </source>
</evidence>
<sequence length="2152" mass="233853">MGLFARQIWTLSVKNLLVALVRHPFSTPLRAFLLPIIFAAFLAYARNLFEPPSVYGIGEPSPVFSLSKAFDLVTGGRNKLVLVNNGFTGGDISRVIDDIAQPARASGVQVEILSQEEELAGVCVSSLRGTSSCIAAAVFFSSPTEGSGGRWNYTLRADGALQSKILVHSDKNDVQIYGLPLQHAIDMSIARHNSTIDQNALPDQVQQYPYTSVSEARRKEEIRVKYMGGIIDILGVAFFIGVCGVIYQLTGLIASERETGMAQLLDCMMPNTARWQPQWTRIIANHLSFDIIYGPAWIVMAIIMKVGIFTQTSAAILIVFHILAGLSLSSMSIFGAAFFRRAQLSGIISVIVSLLLAVLAQVIHKTGTGTVAILSLLFPPMNYTFFILLMARWERQDMKTDLVKAAPKNPSTLPGIAFWIFLIVQIIVFPMLGAYVERALFGTSSATRTTAQSDDSNVAVSVQNFSKEYRPNIFVRKFGHIFRSQRKTVLAVNNISFEALKGQILVLLGANGSGKSTTLDAIAGLTTITKGSIHLDYATGSGGFGLCPQQNVMWDELTVDEHVRVMNRVKCTGKVDDKSQIMALLSACDISHKSKARSKTLSGGQKRKLQLAMMFTGDSTVCAVDEVSSGLDPLSRRKIWDILLAERGSRSIILTTHFLDEADLLSDSITILSKGNLRASGTPVELKHHLGSGYRVHIYNNVGQHAPTCDEVPSERMYDQTVYNLKDSQEASKFVDKLEREGIYDYQVSGPTIEDVFLKVAEEIKEDLTPISRQSENSESASKAETVIANPLPDGQDNAPPKLVSGKRINMPKQAMVLFRKRATVLRRNYLPYAAAFLIPVVAAGLVTLFLKHFSRLGCSIPDIISTSSVYSLVTESNINIVAGPRSAITETALRRFASSLWGGGGSDSGSANYTGLVESIHLVDTVDEFNNYIDANYFQVTPGGFFVEDGSPVFAWKGNGKIALATITQNFLDNILTNVSISNQYQAFDIPFTSDSGKALQLIIYFGLASAVYPAFFALYPTIERLRNVRALHYSNGVRTLPLWSAYVLFDFIIVFVASGLATAIFRGVSDVWFHISYVFVVLFLYGLASTLMGYIISLYAGSQLATFAFAAAGQAVMLLLYFIAYLSIQTYAPANKIDSYVNVAHFAISLISPIGSLTRALFVALNVLSIACRNRAFASNPSSMTLYGGPIVYLIVQSALLFLLLLWLDGGPLFSAFRKTSKPDDAEEKVQGDEVNGEVTRVNSSTDGLRVIHLTKQFKKNLAVDDVTFGVSRGEVFALLGPNGAGKTTTISLIRGDILPSRRGGDILVEDVSIVKNRAQARSYLGVCPQFDAMDTMTVQEHLDFYARIRGVPDPDHNVMEVMKAVGLQSYAFRMAGALSGGNKRKLSLGIALMGNPSVLLLDEPSSGMDAASKRVMWRTLASVVPGRSLVLTTHSMEEADALANRAGIMASRMLALGATEDLRRKHGNAYHIHLIHNKAPHTTDEAMSKIRTWVQQSFPRAEIESKTYHGQLRFSVPIGNTPNSPSKDHGDSIVQDGNLVRIATLFSTLERNKEDLGFEYYSVSQTTLDQVFLTIVGKFQVETQLDMPLQGLRHFNMLPLRRLRPPTLKVHGARYASRMRPPSRSSQPPPLPREPRGIQRAQDSPAQEQGQPSTIPSISDTLKNTDPSENTLLAPVHIPEDPSGVLKERHPATSILANSGLVVQRQIEMMNVFLGFEQANRYVILDARGNHVGYMAEHDGGIGKSLARQMFRTHRPFTAHVFDRSAKEVLRFQRPFSWINSKIGVYDPVEDSTYTSAQPMNTTSGALIPGVDPLNPQTSSLPISDMKIIGEAQQVWAPLRRKYNLFLFHNPPGDQEPIAQLPVNERDLSSSQQLQVFKQPGGGQFTQFAAVDEPFLSWDFSLLDAEKRLIGSVNRNFVGWGRELFTDTGVYALRMDSAGLTQEAQNRHLVSQTGKTNEIAATLPAMSLDQRAVMLATAVSVDFDYFSRHSGSGGMLPIPIWMGGGEAAGAAGTAEAAGAIAGGDAAATCAVVGGEAAAGGAGALGRVAGGASGAGEGAMAGAGTMAGYEILQRGRDGQPPDVPLQDIPPQEFPPQGPPQDFPDASPPSGNEDLWGHGQDPWSGGNQAGSGGGEGGGGWLDTISDFFSDQ</sequence>
<dbReference type="InterPro" id="IPR013525">
    <property type="entry name" value="ABC2_TM"/>
</dbReference>
<name>A0A0G2EN38_PHACM</name>
<dbReference type="InterPro" id="IPR027417">
    <property type="entry name" value="P-loop_NTPase"/>
</dbReference>
<feature type="compositionally biased region" description="Pro residues" evidence="11">
    <location>
        <begin position="2093"/>
        <end position="2103"/>
    </location>
</feature>
<feature type="transmembrane region" description="Helical" evidence="12">
    <location>
        <begin position="315"/>
        <end position="338"/>
    </location>
</feature>
<feature type="domain" description="ABC transporter" evidence="13">
    <location>
        <begin position="476"/>
        <end position="699"/>
    </location>
</feature>
<comment type="caution">
    <text evidence="14">The sequence shown here is derived from an EMBL/GenBank/DDBJ whole genome shotgun (WGS) entry which is preliminary data.</text>
</comment>
<feature type="region of interest" description="Disordered" evidence="11">
    <location>
        <begin position="1615"/>
        <end position="1687"/>
    </location>
</feature>
<dbReference type="GO" id="GO:0016020">
    <property type="term" value="C:membrane"/>
    <property type="evidence" value="ECO:0007669"/>
    <property type="project" value="UniProtKB-SubCell"/>
</dbReference>
<dbReference type="InterPro" id="IPR017871">
    <property type="entry name" value="ABC_transporter-like_CS"/>
</dbReference>
<dbReference type="CDD" id="cd03263">
    <property type="entry name" value="ABC_subfamily_A"/>
    <property type="match status" value="2"/>
</dbReference>
<feature type="transmembrane region" description="Helical" evidence="12">
    <location>
        <begin position="1073"/>
        <end position="1099"/>
    </location>
</feature>
<feature type="transmembrane region" description="Helical" evidence="12">
    <location>
        <begin position="1106"/>
        <end position="1128"/>
    </location>
</feature>
<dbReference type="FunFam" id="3.40.50.300:FF:001345">
    <property type="entry name" value="Related to ABC transporter"/>
    <property type="match status" value="1"/>
</dbReference>
<dbReference type="PROSITE" id="PS00211">
    <property type="entry name" value="ABC_TRANSPORTER_1"/>
    <property type="match status" value="2"/>
</dbReference>
<dbReference type="Gene3D" id="3.40.50.300">
    <property type="entry name" value="P-loop containing nucleotide triphosphate hydrolases"/>
    <property type="match status" value="2"/>
</dbReference>
<feature type="region of interest" description="Disordered" evidence="11">
    <location>
        <begin position="2076"/>
        <end position="2152"/>
    </location>
</feature>
<keyword evidence="15" id="KW-1185">Reference proteome</keyword>
<keyword evidence="9 12" id="KW-1133">Transmembrane helix</keyword>
<dbReference type="GO" id="GO:0140359">
    <property type="term" value="F:ABC-type transporter activity"/>
    <property type="evidence" value="ECO:0007669"/>
    <property type="project" value="InterPro"/>
</dbReference>
<evidence type="ECO:0000256" key="10">
    <source>
        <dbReference type="ARBA" id="ARBA00023136"/>
    </source>
</evidence>
<evidence type="ECO:0000256" key="8">
    <source>
        <dbReference type="ARBA" id="ARBA00022840"/>
    </source>
</evidence>
<feature type="transmembrane region" description="Helical" evidence="12">
    <location>
        <begin position="282"/>
        <end position="303"/>
    </location>
</feature>
<evidence type="ECO:0000256" key="1">
    <source>
        <dbReference type="ARBA" id="ARBA00004141"/>
    </source>
</evidence>
<dbReference type="PANTHER" id="PTHR19229">
    <property type="entry name" value="ATP-BINDING CASSETTE TRANSPORTER SUBFAMILY A ABCA"/>
    <property type="match status" value="1"/>
</dbReference>
<keyword evidence="4" id="KW-0813">Transport</keyword>
<dbReference type="InterPro" id="IPR005552">
    <property type="entry name" value="Scramblase"/>
</dbReference>
<keyword evidence="5 12" id="KW-0812">Transmembrane</keyword>
<feature type="domain" description="ABC transporter" evidence="13">
    <location>
        <begin position="1251"/>
        <end position="1478"/>
    </location>
</feature>
<feature type="transmembrane region" description="Helical" evidence="12">
    <location>
        <begin position="1186"/>
        <end position="1210"/>
    </location>
</feature>
<dbReference type="GO" id="GO:0017128">
    <property type="term" value="F:phospholipid scramblase activity"/>
    <property type="evidence" value="ECO:0007669"/>
    <property type="project" value="InterPro"/>
</dbReference>
<evidence type="ECO:0000313" key="14">
    <source>
        <dbReference type="EMBL" id="KKY24187.1"/>
    </source>
</evidence>
<dbReference type="PANTHER" id="PTHR19229:SF36">
    <property type="entry name" value="ATP-BINDING CASSETTE SUB-FAMILY A MEMBER 2"/>
    <property type="match status" value="1"/>
</dbReference>
<dbReference type="Pfam" id="PF00005">
    <property type="entry name" value="ABC_tran"/>
    <property type="match status" value="2"/>
</dbReference>
<dbReference type="InterPro" id="IPR003439">
    <property type="entry name" value="ABC_transporter-like_ATP-bd"/>
</dbReference>
<evidence type="ECO:0000313" key="15">
    <source>
        <dbReference type="Proteomes" id="UP000053317"/>
    </source>
</evidence>
<keyword evidence="6" id="KW-0677">Repeat</keyword>
<evidence type="ECO:0000259" key="13">
    <source>
        <dbReference type="PROSITE" id="PS50893"/>
    </source>
</evidence>
<feature type="transmembrane region" description="Helical" evidence="12">
    <location>
        <begin position="344"/>
        <end position="363"/>
    </location>
</feature>
<dbReference type="GO" id="GO:0005524">
    <property type="term" value="F:ATP binding"/>
    <property type="evidence" value="ECO:0007669"/>
    <property type="project" value="UniProtKB-KW"/>
</dbReference>
<evidence type="ECO:0000256" key="2">
    <source>
        <dbReference type="ARBA" id="ARBA00005350"/>
    </source>
</evidence>
<evidence type="ECO:0000256" key="11">
    <source>
        <dbReference type="SAM" id="MobiDB-lite"/>
    </source>
</evidence>
<feature type="transmembrane region" description="Helical" evidence="12">
    <location>
        <begin position="830"/>
        <end position="851"/>
    </location>
</feature>
<feature type="transmembrane region" description="Helical" evidence="12">
    <location>
        <begin position="413"/>
        <end position="436"/>
    </location>
</feature>
<organism evidence="14 15">
    <name type="scientific">Phaeomoniella chlamydospora</name>
    <name type="common">Phaeoacremonium chlamydosporum</name>
    <dbReference type="NCBI Taxonomy" id="158046"/>
    <lineage>
        <taxon>Eukaryota</taxon>
        <taxon>Fungi</taxon>
        <taxon>Dikarya</taxon>
        <taxon>Ascomycota</taxon>
        <taxon>Pezizomycotina</taxon>
        <taxon>Eurotiomycetes</taxon>
        <taxon>Chaetothyriomycetidae</taxon>
        <taxon>Phaeomoniellales</taxon>
        <taxon>Phaeomoniellaceae</taxon>
        <taxon>Phaeomoniella</taxon>
    </lineage>
</organism>
<dbReference type="EMBL" id="LCWF01000062">
    <property type="protein sequence ID" value="KKY24187.1"/>
    <property type="molecule type" value="Genomic_DNA"/>
</dbReference>
<dbReference type="InterPro" id="IPR003593">
    <property type="entry name" value="AAA+_ATPase"/>
</dbReference>
<dbReference type="PROSITE" id="PS50893">
    <property type="entry name" value="ABC_TRANSPORTER_2"/>
    <property type="match status" value="2"/>
</dbReference>
<evidence type="ECO:0000256" key="5">
    <source>
        <dbReference type="ARBA" id="ARBA00022692"/>
    </source>
</evidence>
<keyword evidence="10 12" id="KW-0472">Membrane</keyword>
<reference evidence="14 15" key="1">
    <citation type="submission" date="2015-05" db="EMBL/GenBank/DDBJ databases">
        <title>Distinctive expansion of gene families associated with plant cell wall degradation and secondary metabolism in the genomes of grapevine trunk pathogens.</title>
        <authorList>
            <person name="Lawrence D.P."/>
            <person name="Travadon R."/>
            <person name="Rolshausen P.E."/>
            <person name="Baumgartner K."/>
        </authorList>
    </citation>
    <scope>NUCLEOTIDE SEQUENCE [LARGE SCALE GENOMIC DNA]</scope>
    <source>
        <strain evidence="14">UCRPC4</strain>
    </source>
</reference>